<accession>A0A1Z1UZD0</accession>
<keyword evidence="1" id="KW-0614">Plasmid</keyword>
<proteinExistence type="predicted"/>
<dbReference type="EMBL" id="KY471307">
    <property type="protein sequence ID" value="ARX60842.1"/>
    <property type="molecule type" value="Genomic_DNA"/>
</dbReference>
<dbReference type="AlphaFoldDB" id="A0A1Z1UZD0"/>
<protein>
    <submittedName>
        <fullName evidence="1">Uncharacterized protein</fullName>
    </submittedName>
</protein>
<reference evidence="1" key="1">
    <citation type="submission" date="2017-01" db="EMBL/GenBank/DDBJ databases">
        <title>Molecular characteristics of mcr-1-carrying plasmids and new mcr-1 variant recovered from polyclonal clinical Escherichia coli from Argentina and Canada.</title>
        <authorList>
            <person name="Tijet N."/>
            <person name="Melano R.G."/>
        </authorList>
    </citation>
    <scope>NUCLEOTIDE SEQUENCE</scope>
    <source>
        <strain evidence="1">GN775</strain>
        <plasmid evidence="1">pMCR-GN775</plasmid>
    </source>
</reference>
<organism evidence="1">
    <name type="scientific">Escherichia coli</name>
    <dbReference type="NCBI Taxonomy" id="562"/>
    <lineage>
        <taxon>Bacteria</taxon>
        <taxon>Pseudomonadati</taxon>
        <taxon>Pseudomonadota</taxon>
        <taxon>Gammaproteobacteria</taxon>
        <taxon>Enterobacterales</taxon>
        <taxon>Enterobacteriaceae</taxon>
        <taxon>Escherichia</taxon>
    </lineage>
</organism>
<geneLocation type="plasmid" evidence="1">
    <name>pMCR-GN775</name>
</geneLocation>
<name>A0A1Z1UZD0_ECOLX</name>
<sequence length="38" mass="4358">MLIFQAMSTKNAMNELFTIIWIVLCVRHLKPVNAARAI</sequence>
<evidence type="ECO:0000313" key="1">
    <source>
        <dbReference type="EMBL" id="ARX60842.1"/>
    </source>
</evidence>